<organism evidence="2 3">
    <name type="scientific">Trichodelitschia bisporula</name>
    <dbReference type="NCBI Taxonomy" id="703511"/>
    <lineage>
        <taxon>Eukaryota</taxon>
        <taxon>Fungi</taxon>
        <taxon>Dikarya</taxon>
        <taxon>Ascomycota</taxon>
        <taxon>Pezizomycotina</taxon>
        <taxon>Dothideomycetes</taxon>
        <taxon>Dothideomycetes incertae sedis</taxon>
        <taxon>Phaeotrichales</taxon>
        <taxon>Phaeotrichaceae</taxon>
        <taxon>Trichodelitschia</taxon>
    </lineage>
</organism>
<evidence type="ECO:0000313" key="2">
    <source>
        <dbReference type="EMBL" id="KAF2404010.1"/>
    </source>
</evidence>
<name>A0A6G1I6V2_9PEZI</name>
<reference evidence="2" key="1">
    <citation type="journal article" date="2020" name="Stud. Mycol.">
        <title>101 Dothideomycetes genomes: a test case for predicting lifestyles and emergence of pathogens.</title>
        <authorList>
            <person name="Haridas S."/>
            <person name="Albert R."/>
            <person name="Binder M."/>
            <person name="Bloem J."/>
            <person name="Labutti K."/>
            <person name="Salamov A."/>
            <person name="Andreopoulos B."/>
            <person name="Baker S."/>
            <person name="Barry K."/>
            <person name="Bills G."/>
            <person name="Bluhm B."/>
            <person name="Cannon C."/>
            <person name="Castanera R."/>
            <person name="Culley D."/>
            <person name="Daum C."/>
            <person name="Ezra D."/>
            <person name="Gonzalez J."/>
            <person name="Henrissat B."/>
            <person name="Kuo A."/>
            <person name="Liang C."/>
            <person name="Lipzen A."/>
            <person name="Lutzoni F."/>
            <person name="Magnuson J."/>
            <person name="Mondo S."/>
            <person name="Nolan M."/>
            <person name="Ohm R."/>
            <person name="Pangilinan J."/>
            <person name="Park H.-J."/>
            <person name="Ramirez L."/>
            <person name="Alfaro M."/>
            <person name="Sun H."/>
            <person name="Tritt A."/>
            <person name="Yoshinaga Y."/>
            <person name="Zwiers L.-H."/>
            <person name="Turgeon B."/>
            <person name="Goodwin S."/>
            <person name="Spatafora J."/>
            <person name="Crous P."/>
            <person name="Grigoriev I."/>
        </authorList>
    </citation>
    <scope>NUCLEOTIDE SEQUENCE</scope>
    <source>
        <strain evidence="2">CBS 262.69</strain>
    </source>
</reference>
<keyword evidence="3" id="KW-1185">Reference proteome</keyword>
<sequence>MPPCLSWVSRTRGTGLGNGGVLGYSSASLGDVSSLEARGETPSPFLSLSPPGIGKPIQPSMNCKSAAVRLIGYPVEVSDLESRISTLEAKRQLDQHQSRNLELERPSNHPIQYKPSRFTRLHHQLASPHSPAARLSRTVPLHSPLMYLPIHPPPAAFKQLAQKHQKTPIPVLQRLGPPSHPATIDTRDWRPPRPAGFWRDVASQPIAPLALAPCSCASSFNAG</sequence>
<feature type="region of interest" description="Disordered" evidence="1">
    <location>
        <begin position="171"/>
        <end position="191"/>
    </location>
</feature>
<dbReference type="Proteomes" id="UP000799640">
    <property type="component" value="Unassembled WGS sequence"/>
</dbReference>
<evidence type="ECO:0000256" key="1">
    <source>
        <dbReference type="SAM" id="MobiDB-lite"/>
    </source>
</evidence>
<dbReference type="EMBL" id="ML996689">
    <property type="protein sequence ID" value="KAF2404010.1"/>
    <property type="molecule type" value="Genomic_DNA"/>
</dbReference>
<dbReference type="AlphaFoldDB" id="A0A6G1I6V2"/>
<proteinExistence type="predicted"/>
<evidence type="ECO:0000313" key="3">
    <source>
        <dbReference type="Proteomes" id="UP000799640"/>
    </source>
</evidence>
<protein>
    <submittedName>
        <fullName evidence="2">Uncharacterized protein</fullName>
    </submittedName>
</protein>
<gene>
    <name evidence="2" type="ORF">EJ06DRAFT_527593</name>
</gene>
<accession>A0A6G1I6V2</accession>